<comment type="caution">
    <text evidence="4">The sequence shown here is derived from an EMBL/GenBank/DDBJ whole genome shotgun (WGS) entry which is preliminary data.</text>
</comment>
<dbReference type="InterPro" id="IPR008040">
    <property type="entry name" value="Hydant_A_N"/>
</dbReference>
<protein>
    <submittedName>
        <fullName evidence="4">Hydantoinase/oxoprolinase family protein</fullName>
    </submittedName>
</protein>
<dbReference type="GO" id="GO:0017168">
    <property type="term" value="F:5-oxoprolinase (ATP-hydrolyzing) activity"/>
    <property type="evidence" value="ECO:0007669"/>
    <property type="project" value="TreeGrafter"/>
</dbReference>
<evidence type="ECO:0000259" key="1">
    <source>
        <dbReference type="Pfam" id="PF01968"/>
    </source>
</evidence>
<sequence length="695" mass="76993">MGVKISIDVGGTFTDFVAYDSESGRFYLLKLDSTPEEPEKAVLRTCEYFLKDSGKKGEDIEVVLHVGTVGTNLFRGQLKLRLPKTALITTKGFRDVLVIGRQNRPELYNVFFEKPKPLVERRFRVEVDERVDAQGRVLKHVNEEEINLVFTRLKKEGVEAIAISFLNSYINPRNEQIVEKKAKEAGFQHVSAAYNVDREAREYERTSTTVVNAILKPVVVSYLNRLRFGLSSLGIRASVYILLSSGGLSDIDEVSSRPVAAVESGPAAGVVAAAALADTMQLGNVISFDMGGTTAKACAVVEGKPGMVTEFELGGKVHAGRMVKGSGYPIRVPCIDLAEVSAGGGSIIWVTEGGAVEVGPISAGASPGPACYGKGGKDPTVTDANLTLNRLPQNLLDGKFQINRTLARRALRRVADEAGVDVTELAILAIRLINLHMARALRLVTVERGHDPREFTLIAFGGAGPLHAAELANEMDISKVIIPRYPGLFSSYGLMFTDLRYDRVTAYMQVFEGEEYDYVEDKYIELEQEIINYLTSKGFEISRITLGRLADVRYLGQAHELLIDAPARFNDKTARAFIEHFHAKHEATYGYSRRGEKLEIVALRVYAVVKTSKPKLETYRQEREKPEKDALKEKREIYLNDTWVKASVYNRDKLRCGNRIQGPAVVEQYDSTTLIPEGWIASVDQYLNIILTSRG</sequence>
<feature type="domain" description="Hydantoinase A/oxoprolinase" evidence="1">
    <location>
        <begin position="205"/>
        <end position="502"/>
    </location>
</feature>
<gene>
    <name evidence="4" type="ORF">EYH45_01175</name>
</gene>
<dbReference type="InterPro" id="IPR043129">
    <property type="entry name" value="ATPase_NBD"/>
</dbReference>
<dbReference type="Proteomes" id="UP000608579">
    <property type="component" value="Unassembled WGS sequence"/>
</dbReference>
<dbReference type="SUPFAM" id="SSF53067">
    <property type="entry name" value="Actin-like ATPase domain"/>
    <property type="match status" value="1"/>
</dbReference>
<evidence type="ECO:0000259" key="2">
    <source>
        <dbReference type="Pfam" id="PF05378"/>
    </source>
</evidence>
<dbReference type="InterPro" id="IPR049517">
    <property type="entry name" value="ACX-like_C"/>
</dbReference>
<evidence type="ECO:0000313" key="4">
    <source>
        <dbReference type="EMBL" id="HIQ29155.1"/>
    </source>
</evidence>
<evidence type="ECO:0000313" key="5">
    <source>
        <dbReference type="Proteomes" id="UP000608579"/>
    </source>
</evidence>
<dbReference type="PANTHER" id="PTHR11365">
    <property type="entry name" value="5-OXOPROLINASE RELATED"/>
    <property type="match status" value="1"/>
</dbReference>
<dbReference type="Pfam" id="PF05378">
    <property type="entry name" value="Hydant_A_N"/>
    <property type="match status" value="1"/>
</dbReference>
<organism evidence="4 5">
    <name type="scientific">Caldiarchaeum subterraneum</name>
    <dbReference type="NCBI Taxonomy" id="311458"/>
    <lineage>
        <taxon>Archaea</taxon>
        <taxon>Nitrososphaerota</taxon>
        <taxon>Candidatus Caldarchaeales</taxon>
        <taxon>Candidatus Caldarchaeaceae</taxon>
        <taxon>Candidatus Caldarchaeum</taxon>
    </lineage>
</organism>
<accession>A0A832ZUE7</accession>
<dbReference type="EMBL" id="DQVM01000026">
    <property type="protein sequence ID" value="HIQ29155.1"/>
    <property type="molecule type" value="Genomic_DNA"/>
</dbReference>
<dbReference type="AlphaFoldDB" id="A0A832ZUE7"/>
<proteinExistence type="predicted"/>
<feature type="domain" description="Acetophenone carboxylase-like C-terminal" evidence="3">
    <location>
        <begin position="518"/>
        <end position="686"/>
    </location>
</feature>
<dbReference type="Pfam" id="PF01968">
    <property type="entry name" value="Hydantoinase_A"/>
    <property type="match status" value="1"/>
</dbReference>
<evidence type="ECO:0000259" key="3">
    <source>
        <dbReference type="Pfam" id="PF19278"/>
    </source>
</evidence>
<name>A0A832ZUE7_CALS0</name>
<dbReference type="GO" id="GO:0006749">
    <property type="term" value="P:glutathione metabolic process"/>
    <property type="evidence" value="ECO:0007669"/>
    <property type="project" value="TreeGrafter"/>
</dbReference>
<dbReference type="InterPro" id="IPR002821">
    <property type="entry name" value="Hydantoinase_A"/>
</dbReference>
<dbReference type="Pfam" id="PF19278">
    <property type="entry name" value="Hydant_A_C"/>
    <property type="match status" value="1"/>
</dbReference>
<dbReference type="PANTHER" id="PTHR11365:SF23">
    <property type="entry name" value="HYPOTHETICAL 5-OXOPROLINASE (EUROFUNG)-RELATED"/>
    <property type="match status" value="1"/>
</dbReference>
<feature type="domain" description="Hydantoinase/oxoprolinase N-terminal" evidence="2">
    <location>
        <begin position="4"/>
        <end position="185"/>
    </location>
</feature>
<dbReference type="InterPro" id="IPR045079">
    <property type="entry name" value="Oxoprolinase-like"/>
</dbReference>
<dbReference type="GO" id="GO:0005829">
    <property type="term" value="C:cytosol"/>
    <property type="evidence" value="ECO:0007669"/>
    <property type="project" value="TreeGrafter"/>
</dbReference>
<reference evidence="4" key="1">
    <citation type="journal article" date="2020" name="ISME J.">
        <title>Gammaproteobacteria mediating utilization of methyl-, sulfur- and petroleum organic compounds in deep ocean hydrothermal plumes.</title>
        <authorList>
            <person name="Zhou Z."/>
            <person name="Liu Y."/>
            <person name="Pan J."/>
            <person name="Cron B.R."/>
            <person name="Toner B.M."/>
            <person name="Anantharaman K."/>
            <person name="Breier J.A."/>
            <person name="Dick G.J."/>
            <person name="Li M."/>
        </authorList>
    </citation>
    <scope>NUCLEOTIDE SEQUENCE</scope>
    <source>
        <strain evidence="4">SZUA-1515</strain>
    </source>
</reference>